<organism evidence="6 7">
    <name type="scientific">Paramuricea clavata</name>
    <name type="common">Red gorgonian</name>
    <name type="synonym">Violescent sea-whip</name>
    <dbReference type="NCBI Taxonomy" id="317549"/>
    <lineage>
        <taxon>Eukaryota</taxon>
        <taxon>Metazoa</taxon>
        <taxon>Cnidaria</taxon>
        <taxon>Anthozoa</taxon>
        <taxon>Octocorallia</taxon>
        <taxon>Malacalcyonacea</taxon>
        <taxon>Plexauridae</taxon>
        <taxon>Paramuricea</taxon>
    </lineage>
</organism>
<evidence type="ECO:0000256" key="1">
    <source>
        <dbReference type="ARBA" id="ARBA00004173"/>
    </source>
</evidence>
<comment type="caution">
    <text evidence="6">The sequence shown here is derived from an EMBL/GenBank/DDBJ whole genome shotgun (WGS) entry which is preliminary data.</text>
</comment>
<dbReference type="OrthoDB" id="277888at2759"/>
<dbReference type="AlphaFoldDB" id="A0A7D9DV46"/>
<comment type="subcellular location">
    <subcellularLocation>
        <location evidence="1">Mitochondrion</location>
    </subcellularLocation>
</comment>
<dbReference type="Proteomes" id="UP001152795">
    <property type="component" value="Unassembled WGS sequence"/>
</dbReference>
<dbReference type="PANTHER" id="PTHR46203">
    <property type="entry name" value="PROBABLE PEPTIDE CHAIN RELEASE FACTOR C12ORF65"/>
    <property type="match status" value="1"/>
</dbReference>
<dbReference type="PANTHER" id="PTHR46203:SF1">
    <property type="entry name" value="MITOCHONDRIAL TRANSLATION RELEASE FACTOR IN RESCUE"/>
    <property type="match status" value="1"/>
</dbReference>
<evidence type="ECO:0000313" key="6">
    <source>
        <dbReference type="EMBL" id="CAB3995116.1"/>
    </source>
</evidence>
<keyword evidence="7" id="KW-1185">Reference proteome</keyword>
<keyword evidence="4" id="KW-0496">Mitochondrion</keyword>
<evidence type="ECO:0000256" key="2">
    <source>
        <dbReference type="ARBA" id="ARBA00010835"/>
    </source>
</evidence>
<name>A0A7D9DV46_PARCT</name>
<sequence length="155" mass="18427">MSGILTRIFTRTKLPYFQGIFQNTRSSFWLLSVKYCKQMKRVILCESELEEKFVKGFGKGGQKVNKTSNCVELKHLPSGITVKCHQTRYLERNRTLAREILQEKLDYFYNGKESKVAKNWERIRKRKADYVRKRNIKNELLELNKNSEDNNQNNN</sequence>
<keyword evidence="3" id="KW-0809">Transit peptide</keyword>
<accession>A0A7D9DV46</accession>
<dbReference type="EMBL" id="CACRXK020002601">
    <property type="protein sequence ID" value="CAB3995116.1"/>
    <property type="molecule type" value="Genomic_DNA"/>
</dbReference>
<evidence type="ECO:0000256" key="4">
    <source>
        <dbReference type="ARBA" id="ARBA00023128"/>
    </source>
</evidence>
<reference evidence="6" key="1">
    <citation type="submission" date="2020-04" db="EMBL/GenBank/DDBJ databases">
        <authorList>
            <person name="Alioto T."/>
            <person name="Alioto T."/>
            <person name="Gomez Garrido J."/>
        </authorList>
    </citation>
    <scope>NUCLEOTIDE SEQUENCE</scope>
    <source>
        <strain evidence="6">A484AB</strain>
    </source>
</reference>
<protein>
    <submittedName>
        <fullName evidence="6">Probable peptide chain release factor C12orf65 homolog, mitochondrial</fullName>
    </submittedName>
</protein>
<gene>
    <name evidence="6" type="ORF">PACLA_8A005190</name>
</gene>
<dbReference type="Pfam" id="PF00472">
    <property type="entry name" value="RF-1"/>
    <property type="match status" value="1"/>
</dbReference>
<dbReference type="GO" id="GO:0005739">
    <property type="term" value="C:mitochondrion"/>
    <property type="evidence" value="ECO:0007669"/>
    <property type="project" value="UniProtKB-SubCell"/>
</dbReference>
<evidence type="ECO:0000313" key="7">
    <source>
        <dbReference type="Proteomes" id="UP001152795"/>
    </source>
</evidence>
<dbReference type="GO" id="GO:0003747">
    <property type="term" value="F:translation release factor activity"/>
    <property type="evidence" value="ECO:0007669"/>
    <property type="project" value="InterPro"/>
</dbReference>
<evidence type="ECO:0000256" key="3">
    <source>
        <dbReference type="ARBA" id="ARBA00022946"/>
    </source>
</evidence>
<comment type="similarity">
    <text evidence="2">Belongs to the prokaryotic/mitochondrial release factor family.</text>
</comment>
<dbReference type="Gene3D" id="3.30.160.20">
    <property type="match status" value="1"/>
</dbReference>
<dbReference type="InterPro" id="IPR045853">
    <property type="entry name" value="Pep_chain_release_fac_I_sf"/>
</dbReference>
<dbReference type="InterPro" id="IPR000352">
    <property type="entry name" value="Pep_chain_release_fac_I"/>
</dbReference>
<proteinExistence type="inferred from homology"/>
<dbReference type="SUPFAM" id="SSF75620">
    <property type="entry name" value="Release factor"/>
    <property type="match status" value="1"/>
</dbReference>
<feature type="domain" description="Prokaryotic-type class I peptide chain release factors" evidence="5">
    <location>
        <begin position="43"/>
        <end position="136"/>
    </location>
</feature>
<dbReference type="InterPro" id="IPR052405">
    <property type="entry name" value="Mito_Transl_Release_Factor"/>
</dbReference>
<evidence type="ECO:0000259" key="5">
    <source>
        <dbReference type="Pfam" id="PF00472"/>
    </source>
</evidence>